<feature type="transmembrane region" description="Helical" evidence="1">
    <location>
        <begin position="55"/>
        <end position="76"/>
    </location>
</feature>
<proteinExistence type="predicted"/>
<protein>
    <recommendedName>
        <fullName evidence="4">PH domain-containing protein</fullName>
    </recommendedName>
</protein>
<feature type="transmembrane region" description="Helical" evidence="1">
    <location>
        <begin position="21"/>
        <end position="43"/>
    </location>
</feature>
<feature type="transmembrane region" description="Helical" evidence="1">
    <location>
        <begin position="97"/>
        <end position="119"/>
    </location>
</feature>
<comment type="caution">
    <text evidence="2">The sequence shown here is derived from an EMBL/GenBank/DDBJ whole genome shotgun (WGS) entry which is preliminary data.</text>
</comment>
<name>A0ABN2AW89_9ACTN</name>
<feature type="transmembrane region" description="Helical" evidence="1">
    <location>
        <begin position="131"/>
        <end position="150"/>
    </location>
</feature>
<keyword evidence="3" id="KW-1185">Reference proteome</keyword>
<evidence type="ECO:0000313" key="2">
    <source>
        <dbReference type="EMBL" id="GAA1526701.1"/>
    </source>
</evidence>
<gene>
    <name evidence="2" type="ORF">GCM10009827_049440</name>
</gene>
<evidence type="ECO:0008006" key="4">
    <source>
        <dbReference type="Google" id="ProtNLM"/>
    </source>
</evidence>
<keyword evidence="1" id="KW-0812">Transmembrane</keyword>
<evidence type="ECO:0000256" key="1">
    <source>
        <dbReference type="SAM" id="Phobius"/>
    </source>
</evidence>
<accession>A0ABN2AW89</accession>
<evidence type="ECO:0000313" key="3">
    <source>
        <dbReference type="Proteomes" id="UP001501470"/>
    </source>
</evidence>
<dbReference type="EMBL" id="BAAAQD010000009">
    <property type="protein sequence ID" value="GAA1526701.1"/>
    <property type="molecule type" value="Genomic_DNA"/>
</dbReference>
<keyword evidence="1" id="KW-0472">Membrane</keyword>
<sequence>MPHTATVTSLTSPAIARPWRAGTVPLAVAVALVLAWLTAALIWGDGWSLSVRAGALMLPPGFFTIFTLGYLTWSLARSRPVAFEVRDGAFVVPPADQLSAAFATSVLSGSTVVAGMLLFHRSEDTLGGLVAVWYISIALTAATFVLRLLMRARGTGRMLLRPEGLLITYAYGSREIPWEAVSGGPSRTGLTEPRLRIGRPDLVRATGLARHGAVKAFLPVSDAWVRREFLTDAINYYLAVPAARVSIGTAEGYVHLRRVLRA</sequence>
<dbReference type="Proteomes" id="UP001501470">
    <property type="component" value="Unassembled WGS sequence"/>
</dbReference>
<keyword evidence="1" id="KW-1133">Transmembrane helix</keyword>
<reference evidence="2 3" key="1">
    <citation type="journal article" date="2019" name="Int. J. Syst. Evol. Microbiol.">
        <title>The Global Catalogue of Microorganisms (GCM) 10K type strain sequencing project: providing services to taxonomists for standard genome sequencing and annotation.</title>
        <authorList>
            <consortium name="The Broad Institute Genomics Platform"/>
            <consortium name="The Broad Institute Genome Sequencing Center for Infectious Disease"/>
            <person name="Wu L."/>
            <person name="Ma J."/>
        </authorList>
    </citation>
    <scope>NUCLEOTIDE SEQUENCE [LARGE SCALE GENOMIC DNA]</scope>
    <source>
        <strain evidence="2 3">JCM 15933</strain>
    </source>
</reference>
<organism evidence="2 3">
    <name type="scientific">Dactylosporangium maewongense</name>
    <dbReference type="NCBI Taxonomy" id="634393"/>
    <lineage>
        <taxon>Bacteria</taxon>
        <taxon>Bacillati</taxon>
        <taxon>Actinomycetota</taxon>
        <taxon>Actinomycetes</taxon>
        <taxon>Micromonosporales</taxon>
        <taxon>Micromonosporaceae</taxon>
        <taxon>Dactylosporangium</taxon>
    </lineage>
</organism>